<evidence type="ECO:0000256" key="1">
    <source>
        <dbReference type="SAM" id="Phobius"/>
    </source>
</evidence>
<feature type="transmembrane region" description="Helical" evidence="1">
    <location>
        <begin position="194"/>
        <end position="217"/>
    </location>
</feature>
<keyword evidence="3" id="KW-1185">Reference proteome</keyword>
<feature type="transmembrane region" description="Helical" evidence="1">
    <location>
        <begin position="52"/>
        <end position="75"/>
    </location>
</feature>
<keyword evidence="1" id="KW-0812">Transmembrane</keyword>
<organism evidence="2 3">
    <name type="scientific">Syncephalis pseudoplumigaleata</name>
    <dbReference type="NCBI Taxonomy" id="1712513"/>
    <lineage>
        <taxon>Eukaryota</taxon>
        <taxon>Fungi</taxon>
        <taxon>Fungi incertae sedis</taxon>
        <taxon>Zoopagomycota</taxon>
        <taxon>Zoopagomycotina</taxon>
        <taxon>Zoopagomycetes</taxon>
        <taxon>Zoopagales</taxon>
        <taxon>Piptocephalidaceae</taxon>
        <taxon>Syncephalis</taxon>
    </lineage>
</organism>
<dbReference type="OrthoDB" id="2982596at2759"/>
<evidence type="ECO:0000313" key="2">
    <source>
        <dbReference type="EMBL" id="RKP25685.1"/>
    </source>
</evidence>
<accession>A0A4P9Z0B5</accession>
<feature type="transmembrane region" description="Helical" evidence="1">
    <location>
        <begin position="238"/>
        <end position="255"/>
    </location>
</feature>
<proteinExistence type="predicted"/>
<gene>
    <name evidence="2" type="ORF">SYNPS1DRAFT_28585</name>
</gene>
<dbReference type="AlphaFoldDB" id="A0A4P9Z0B5"/>
<keyword evidence="1" id="KW-1133">Transmembrane helix</keyword>
<reference evidence="3" key="1">
    <citation type="journal article" date="2018" name="Nat. Microbiol.">
        <title>Leveraging single-cell genomics to expand the fungal tree of life.</title>
        <authorList>
            <person name="Ahrendt S.R."/>
            <person name="Quandt C.A."/>
            <person name="Ciobanu D."/>
            <person name="Clum A."/>
            <person name="Salamov A."/>
            <person name="Andreopoulos B."/>
            <person name="Cheng J.F."/>
            <person name="Woyke T."/>
            <person name="Pelin A."/>
            <person name="Henrissat B."/>
            <person name="Reynolds N.K."/>
            <person name="Benny G.L."/>
            <person name="Smith M.E."/>
            <person name="James T.Y."/>
            <person name="Grigoriev I.V."/>
        </authorList>
    </citation>
    <scope>NUCLEOTIDE SEQUENCE [LARGE SCALE GENOMIC DNA]</scope>
    <source>
        <strain evidence="3">Benny S71-1</strain>
    </source>
</reference>
<feature type="transmembrane region" description="Helical" evidence="1">
    <location>
        <begin position="87"/>
        <end position="113"/>
    </location>
</feature>
<dbReference type="Proteomes" id="UP000278143">
    <property type="component" value="Unassembled WGS sequence"/>
</dbReference>
<name>A0A4P9Z0B5_9FUNG</name>
<feature type="transmembrane region" description="Helical" evidence="1">
    <location>
        <begin position="152"/>
        <end position="174"/>
    </location>
</feature>
<evidence type="ECO:0000313" key="3">
    <source>
        <dbReference type="Proteomes" id="UP000278143"/>
    </source>
</evidence>
<keyword evidence="1" id="KW-0472">Membrane</keyword>
<sequence>MPIIDYSNPDKVAWTKNATTLWDIPLHPLGEINYLDYFVGLAGGMKEQRAKLFAIEQASIMLTAMVYLFAYNFVISSKMVMMRPLALSSWCCLLPSVAGLIAGIMSALVTLGLLFNCRIVIWTIGFGTGIALVCNSTILLQKSYIVLNRKRWILYVSVPLIVLQFSYPFAVMFYTYATIDAHLGCMLNFPYGFIWYWAIINAPLSTFFSVVFCRVCFKQYRQYGSDTWRQLAQDGIQTVVLALLCNIFYGVLIVLQPPGLNTDHFFIMDCHCQSMRNKQRQTSSYIRKTLGSALKKAKTIFKRA</sequence>
<protein>
    <submittedName>
        <fullName evidence="2">Uncharacterized protein</fullName>
    </submittedName>
</protein>
<feature type="transmembrane region" description="Helical" evidence="1">
    <location>
        <begin position="119"/>
        <end position="140"/>
    </location>
</feature>
<dbReference type="EMBL" id="KZ989655">
    <property type="protein sequence ID" value="RKP25685.1"/>
    <property type="molecule type" value="Genomic_DNA"/>
</dbReference>